<protein>
    <submittedName>
        <fullName evidence="1">Jg1497 protein</fullName>
    </submittedName>
</protein>
<reference evidence="1" key="1">
    <citation type="submission" date="2022-03" db="EMBL/GenBank/DDBJ databases">
        <authorList>
            <person name="Lindestad O."/>
        </authorList>
    </citation>
    <scope>NUCLEOTIDE SEQUENCE</scope>
</reference>
<comment type="caution">
    <text evidence="1">The sequence shown here is derived from an EMBL/GenBank/DDBJ whole genome shotgun (WGS) entry which is preliminary data.</text>
</comment>
<name>A0A8S4QYP6_9NEOP</name>
<evidence type="ECO:0000313" key="2">
    <source>
        <dbReference type="Proteomes" id="UP000838756"/>
    </source>
</evidence>
<gene>
    <name evidence="1" type="primary">jg1497</name>
    <name evidence="1" type="ORF">PAEG_LOCUS8177</name>
</gene>
<organism evidence="1 2">
    <name type="scientific">Pararge aegeria aegeria</name>
    <dbReference type="NCBI Taxonomy" id="348720"/>
    <lineage>
        <taxon>Eukaryota</taxon>
        <taxon>Metazoa</taxon>
        <taxon>Ecdysozoa</taxon>
        <taxon>Arthropoda</taxon>
        <taxon>Hexapoda</taxon>
        <taxon>Insecta</taxon>
        <taxon>Pterygota</taxon>
        <taxon>Neoptera</taxon>
        <taxon>Endopterygota</taxon>
        <taxon>Lepidoptera</taxon>
        <taxon>Glossata</taxon>
        <taxon>Ditrysia</taxon>
        <taxon>Papilionoidea</taxon>
        <taxon>Nymphalidae</taxon>
        <taxon>Satyrinae</taxon>
        <taxon>Satyrini</taxon>
        <taxon>Parargina</taxon>
        <taxon>Pararge</taxon>
    </lineage>
</organism>
<evidence type="ECO:0000313" key="1">
    <source>
        <dbReference type="EMBL" id="CAH2227965.1"/>
    </source>
</evidence>
<accession>A0A8S4QYP6</accession>
<sequence>MVIFLDVDRFLTKNDIRALKTARWPWIETHFLLSRNCHGCGKRVSTYSGERPVHIVLKEEHIKLLLNEKNFWCENCNFAVYDHFTSDECELDSCHAFLSSANN</sequence>
<dbReference type="AlphaFoldDB" id="A0A8S4QYP6"/>
<keyword evidence="2" id="KW-1185">Reference proteome</keyword>
<dbReference type="Proteomes" id="UP000838756">
    <property type="component" value="Unassembled WGS sequence"/>
</dbReference>
<dbReference type="OrthoDB" id="7191230at2759"/>
<dbReference type="EMBL" id="CAKXAJ010023712">
    <property type="protein sequence ID" value="CAH2227965.1"/>
    <property type="molecule type" value="Genomic_DNA"/>
</dbReference>
<proteinExistence type="predicted"/>